<keyword evidence="2" id="KW-1185">Reference proteome</keyword>
<name>A0A1R3T4B9_9BACT</name>
<dbReference type="KEGG" id="psac:PSM36_1305"/>
<dbReference type="EMBL" id="LT605205">
    <property type="protein sequence ID" value="SCD20128.1"/>
    <property type="molecule type" value="Genomic_DNA"/>
</dbReference>
<dbReference type="Proteomes" id="UP000187464">
    <property type="component" value="Chromosome I"/>
</dbReference>
<proteinExistence type="predicted"/>
<gene>
    <name evidence="1" type="ORF">PSM36_1305</name>
</gene>
<reference evidence="1 2" key="1">
    <citation type="submission" date="2016-08" db="EMBL/GenBank/DDBJ databases">
        <authorList>
            <person name="Seilhamer J.J."/>
        </authorList>
    </citation>
    <scope>NUCLEOTIDE SEQUENCE [LARGE SCALE GENOMIC DNA]</scope>
    <source>
        <strain evidence="1">M3/6</strain>
    </source>
</reference>
<evidence type="ECO:0000313" key="1">
    <source>
        <dbReference type="EMBL" id="SCD20128.1"/>
    </source>
</evidence>
<dbReference type="STRING" id="1642647.PSM36_1305"/>
<dbReference type="RefSeq" id="WP_076929918.1">
    <property type="nucleotide sequence ID" value="NZ_LT605205.1"/>
</dbReference>
<accession>A0A1R3T4B9</accession>
<evidence type="ECO:0000313" key="2">
    <source>
        <dbReference type="Proteomes" id="UP000187464"/>
    </source>
</evidence>
<sequence length="445" mass="51819">MGLLTGILFTGLLFIAATVQASHYSADSLLLYFKQVEEATFLHQGLWDKDIYGPILLVDTATREVYANLPDAEGALKFDKGVYKGILPKEVTFSNTDIQWSGTHWAMVTLPLSTNEHDRVDLMTHELFHVAQPSLGFRNRREENNHLDIREGRIYLRLEMAALEAALKARRFNRAEDHLRNALIFRKYRQMLYRGSETTENSLELLEGLATYTGQIMSGRNKWQWREYLIRRIEQFEKVPSFVRSFAYETVPVYGFFLYQKDNHWNKKVDGETQLTEFFSEAFGVDRRILLQSYVKQVAEDYRGRTIADEESKREVSNNLVLDMYREKFFEEPRLEIRLEEMNMAFNPQNLIPLDEDEGTVYPTITLSDNWGILTVEEGGALLRNDWRWVIVSEPLEITATRIVGEGWVIELNEGYEVSRNSQGDYQILKKTTVKPPPDKEDSFY</sequence>
<protein>
    <submittedName>
        <fullName evidence="1">Uncharacterized protein</fullName>
    </submittedName>
</protein>
<dbReference type="AlphaFoldDB" id="A0A1R3T4B9"/>
<organism evidence="1 2">
    <name type="scientific">Proteiniphilum saccharofermentans</name>
    <dbReference type="NCBI Taxonomy" id="1642647"/>
    <lineage>
        <taxon>Bacteria</taxon>
        <taxon>Pseudomonadati</taxon>
        <taxon>Bacteroidota</taxon>
        <taxon>Bacteroidia</taxon>
        <taxon>Bacteroidales</taxon>
        <taxon>Dysgonomonadaceae</taxon>
        <taxon>Proteiniphilum</taxon>
    </lineage>
</organism>